<dbReference type="InterPro" id="IPR010090">
    <property type="entry name" value="Phage_tape_meas"/>
</dbReference>
<proteinExistence type="predicted"/>
<evidence type="ECO:0000313" key="5">
    <source>
        <dbReference type="EMBL" id="MDM5438692.1"/>
    </source>
</evidence>
<dbReference type="Pfam" id="PF10145">
    <property type="entry name" value="PhageMin_Tail"/>
    <property type="match status" value="1"/>
</dbReference>
<evidence type="ECO:0000256" key="3">
    <source>
        <dbReference type="SAM" id="Phobius"/>
    </source>
</evidence>
<keyword evidence="2" id="KW-0175">Coiled coil</keyword>
<evidence type="ECO:0000256" key="1">
    <source>
        <dbReference type="ARBA" id="ARBA00022612"/>
    </source>
</evidence>
<name>A0ABT7R6Y3_9BACI</name>
<organism evidence="5 6">
    <name type="scientific">Bacillus hominis</name>
    <dbReference type="NCBI Taxonomy" id="2817478"/>
    <lineage>
        <taxon>Bacteria</taxon>
        <taxon>Bacillati</taxon>
        <taxon>Bacillota</taxon>
        <taxon>Bacilli</taxon>
        <taxon>Bacillales</taxon>
        <taxon>Bacillaceae</taxon>
        <taxon>Bacillus</taxon>
        <taxon>Bacillus cereus group</taxon>
    </lineage>
</organism>
<dbReference type="EMBL" id="JAUCFG010000002">
    <property type="protein sequence ID" value="MDM5438692.1"/>
    <property type="molecule type" value="Genomic_DNA"/>
</dbReference>
<keyword evidence="6" id="KW-1185">Reference proteome</keyword>
<feature type="transmembrane region" description="Helical" evidence="3">
    <location>
        <begin position="554"/>
        <end position="579"/>
    </location>
</feature>
<dbReference type="PANTHER" id="PTHR37813:SF1">
    <property type="entry name" value="FELS-2 PROPHAGE PROTEIN"/>
    <property type="match status" value="1"/>
</dbReference>
<protein>
    <submittedName>
        <fullName evidence="5">Phage tail tape measure protein</fullName>
    </submittedName>
</protein>
<evidence type="ECO:0000256" key="2">
    <source>
        <dbReference type="SAM" id="Coils"/>
    </source>
</evidence>
<reference evidence="5 6" key="1">
    <citation type="submission" date="2023-06" db="EMBL/GenBank/DDBJ databases">
        <title>Comparative genomics of Bacillaceae isolates and their secondary metabolite potential.</title>
        <authorList>
            <person name="Song L."/>
            <person name="Nielsen L.J."/>
            <person name="Mohite O."/>
            <person name="Xu X."/>
            <person name="Weber T."/>
            <person name="Kovacs A.T."/>
        </authorList>
    </citation>
    <scope>NUCLEOTIDE SEQUENCE [LARGE SCALE GENOMIC DNA]</scope>
    <source>
        <strain evidence="5 6">DX2.1</strain>
    </source>
</reference>
<gene>
    <name evidence="5" type="ORF">QUG02_11220</name>
</gene>
<dbReference type="PANTHER" id="PTHR37813">
    <property type="entry name" value="FELS-2 PROPHAGE PROTEIN"/>
    <property type="match status" value="1"/>
</dbReference>
<evidence type="ECO:0000313" key="6">
    <source>
        <dbReference type="Proteomes" id="UP001224139"/>
    </source>
</evidence>
<keyword evidence="3" id="KW-0812">Transmembrane</keyword>
<keyword evidence="3" id="KW-0472">Membrane</keyword>
<dbReference type="SUPFAM" id="SSF57997">
    <property type="entry name" value="Tropomyosin"/>
    <property type="match status" value="1"/>
</dbReference>
<comment type="caution">
    <text evidence="5">The sequence shown here is derived from an EMBL/GenBank/DDBJ whole genome shotgun (WGS) entry which is preliminary data.</text>
</comment>
<sequence length="1140" mass="120162">MSEKQVTGKISLVDAMSAPLRAMTQHMEQTSRATRELDTALRFQGTNIVPLHQATQSTEQLDRNVIQLTNHLHQSAQGTTQFGNNLQHLNTDLSQSTQRVNQLEHEMQQLRQECQQSAQQVNQLEQHLQTMETNLQESAQRVNTLETQVEQLTREMKQATTQINQLNAALERQRTPADDAAARMQRLRERFGGVSEQNALMLQSLEGASGALFATGAAATIAGGAIAMGLGSSVKVAADFESQMSKVGAISGATGEQLSSLTETAKELGASTTKSASEVAVGMQNLAASGFEVNDIIGAMPGIIAASEAAQEDMAMTSETVAAALNAFGMEAKESSHIADVLAQAANQSAAGIKDMQYSFKYAAPVAKMLGISLEELSAATGIMADSGIKGEQAGTSLRAALLRLADPPKSARTALSDLGITIQDSSGKMLPFHDIIGQVGKSTKDMGNAQKAAALSAIFGTEAVSGMLAVVEAGPDKLQKLTQGLKDSGGAAADTAKKMQDNLNGSLNQLSGSFETLQISMGNALIPVIRVVADGLGMLTDAFNALPGPVQTVLTVMLALVGVTLLIGGPLMILLGFLPGIIEGFALLAGAMGMTSGALLGVAGTALTVIGVVAAIAIGIALLWSYSETFRNIVHAAINGVKSAFDSLMVKVNQVKAFLVTTWSGIKAIFGGNEGKGVSILSRLGFTPEATKTIVTVTNGIKNAINQIKQQMANLGQFTKGIGALFGGNTGKGVSILTSLGLSPQTIRSAVTIINGVRTAVTNGMRGIMTTVRTIGAGMSRFWSQHGQQIVQFASQAYSGLKSMVGTVLNGVGTVVRSLLTGIANFWSQHGTQIMNFASMAWRGIWTTITTVAGVLWKIVSTCLSTISDFWSQYGSQIMSIASKVFDTVAKIVGNCLDFMSGLFQTVMPIVSGATEIAFALIKTAVEVGGRIIEGVVKVVSHLFRGEWREAFDAACQTAVDIWNIIVDTFKGIDLFQIGKDIINGLINGISSMASAAWDAVGNIASGIADAVTGFFDMHSPSRLMFENGEFVTEGLALGIVHKTDMAVKAAEHVSEKASIPFATDGKGKSYTSNNVSNSNKSSVMNKFDVTISADTARTMNEDDDTFKELADKFINYVADKLDDVSNARTDVNLGVMEQ</sequence>
<keyword evidence="3" id="KW-1133">Transmembrane helix</keyword>
<feature type="domain" description="Phage tail tape measure protein" evidence="4">
    <location>
        <begin position="263"/>
        <end position="461"/>
    </location>
</feature>
<feature type="coiled-coil region" evidence="2">
    <location>
        <begin position="86"/>
        <end position="169"/>
    </location>
</feature>
<dbReference type="NCBIfam" id="TIGR01760">
    <property type="entry name" value="tape_meas_TP901"/>
    <property type="match status" value="1"/>
</dbReference>
<feature type="transmembrane region" description="Helical" evidence="3">
    <location>
        <begin position="600"/>
        <end position="625"/>
    </location>
</feature>
<dbReference type="Gene3D" id="1.10.287.1490">
    <property type="match status" value="1"/>
</dbReference>
<evidence type="ECO:0000259" key="4">
    <source>
        <dbReference type="Pfam" id="PF10145"/>
    </source>
</evidence>
<dbReference type="RefSeq" id="WP_289359091.1">
    <property type="nucleotide sequence ID" value="NZ_JAUCFG010000002.1"/>
</dbReference>
<dbReference type="Proteomes" id="UP001224139">
    <property type="component" value="Unassembled WGS sequence"/>
</dbReference>
<accession>A0ABT7R6Y3</accession>
<keyword evidence="1" id="KW-1188">Viral release from host cell</keyword>